<proteinExistence type="predicted"/>
<reference evidence="2" key="1">
    <citation type="journal article" date="2014" name="Proc. Natl. Acad. Sci. U.S.A.">
        <title>Extensive sampling of basidiomycete genomes demonstrates inadequacy of the white-rot/brown-rot paradigm for wood decay fungi.</title>
        <authorList>
            <person name="Riley R."/>
            <person name="Salamov A.A."/>
            <person name="Brown D.W."/>
            <person name="Nagy L.G."/>
            <person name="Floudas D."/>
            <person name="Held B.W."/>
            <person name="Levasseur A."/>
            <person name="Lombard V."/>
            <person name="Morin E."/>
            <person name="Otillar R."/>
            <person name="Lindquist E.A."/>
            <person name="Sun H."/>
            <person name="LaButti K.M."/>
            <person name="Schmutz J."/>
            <person name="Jabbour D."/>
            <person name="Luo H."/>
            <person name="Baker S.E."/>
            <person name="Pisabarro A.G."/>
            <person name="Walton J.D."/>
            <person name="Blanchette R.A."/>
            <person name="Henrissat B."/>
            <person name="Martin F."/>
            <person name="Cullen D."/>
            <person name="Hibbett D.S."/>
            <person name="Grigoriev I.V."/>
        </authorList>
    </citation>
    <scope>NUCLEOTIDE SEQUENCE [LARGE SCALE GENOMIC DNA]</scope>
    <source>
        <strain evidence="2">PC15</strain>
    </source>
</reference>
<dbReference type="EMBL" id="KL198004">
    <property type="protein sequence ID" value="KDQ32807.1"/>
    <property type="molecule type" value="Genomic_DNA"/>
</dbReference>
<protein>
    <submittedName>
        <fullName evidence="1">Uncharacterized protein</fullName>
    </submittedName>
</protein>
<sequence length="121" mass="13423">MDPFQAEPPPVQSLHYFRLSPFTTIKIDTIMVWVSNRSSQTIKVTITNTTGGNGSTFDVVPEPLLVETWGQNHWSRGGAETATVVFEKSGTQFQTALNALDVLLVYSDTYIVQSSTKQQNI</sequence>
<evidence type="ECO:0000313" key="1">
    <source>
        <dbReference type="EMBL" id="KDQ32807.1"/>
    </source>
</evidence>
<dbReference type="VEuPathDB" id="FungiDB:PLEOSDRAFT_1087569"/>
<gene>
    <name evidence="1" type="ORF">PLEOSDRAFT_1087569</name>
</gene>
<evidence type="ECO:0000313" key="2">
    <source>
        <dbReference type="Proteomes" id="UP000027073"/>
    </source>
</evidence>
<accession>A0A067P8U5</accession>
<dbReference type="OrthoDB" id="2944324at2759"/>
<dbReference type="Proteomes" id="UP000027073">
    <property type="component" value="Unassembled WGS sequence"/>
</dbReference>
<dbReference type="InParanoid" id="A0A067P8U5"/>
<name>A0A067P8U5_PLEO1</name>
<organism evidence="1 2">
    <name type="scientific">Pleurotus ostreatus (strain PC15)</name>
    <name type="common">Oyster mushroom</name>
    <dbReference type="NCBI Taxonomy" id="1137138"/>
    <lineage>
        <taxon>Eukaryota</taxon>
        <taxon>Fungi</taxon>
        <taxon>Dikarya</taxon>
        <taxon>Basidiomycota</taxon>
        <taxon>Agaricomycotina</taxon>
        <taxon>Agaricomycetes</taxon>
        <taxon>Agaricomycetidae</taxon>
        <taxon>Agaricales</taxon>
        <taxon>Pleurotineae</taxon>
        <taxon>Pleurotaceae</taxon>
        <taxon>Pleurotus</taxon>
    </lineage>
</organism>
<dbReference type="HOGENOM" id="CLU_165645_0_0_1"/>
<dbReference type="AlphaFoldDB" id="A0A067P8U5"/>